<keyword evidence="9" id="KW-0256">Endoplasmic reticulum</keyword>
<evidence type="ECO:0000256" key="11">
    <source>
        <dbReference type="ARBA" id="ARBA00022990"/>
    </source>
</evidence>
<evidence type="ECO:0000256" key="2">
    <source>
        <dbReference type="ARBA" id="ARBA00004294"/>
    </source>
</evidence>
<dbReference type="GO" id="GO:0005741">
    <property type="term" value="C:mitochondrial outer membrane"/>
    <property type="evidence" value="ECO:0007669"/>
    <property type="project" value="UniProtKB-SubCell"/>
</dbReference>
<keyword evidence="12" id="KW-0496">Mitochondrion</keyword>
<evidence type="ECO:0000256" key="5">
    <source>
        <dbReference type="ARBA" id="ARBA00012452"/>
    </source>
</evidence>
<proteinExistence type="inferred from homology"/>
<keyword evidence="6" id="KW-0808">Transferase</keyword>
<evidence type="ECO:0000256" key="16">
    <source>
        <dbReference type="ARBA" id="ARBA00049385"/>
    </source>
</evidence>
<evidence type="ECO:0000256" key="1">
    <source>
        <dbReference type="ARBA" id="ARBA00003701"/>
    </source>
</evidence>
<dbReference type="Gene3D" id="1.20.120.550">
    <property type="entry name" value="Membrane associated eicosanoid/glutathione metabolism-like domain"/>
    <property type="match status" value="1"/>
</dbReference>
<keyword evidence="10 17" id="KW-1133">Transmembrane helix</keyword>
<dbReference type="SUPFAM" id="SSF161084">
    <property type="entry name" value="MAPEG domain-like"/>
    <property type="match status" value="1"/>
</dbReference>
<feature type="transmembrane region" description="Helical" evidence="17">
    <location>
        <begin position="240"/>
        <end position="261"/>
    </location>
</feature>
<evidence type="ECO:0000313" key="19">
    <source>
        <dbReference type="Proteomes" id="UP000654075"/>
    </source>
</evidence>
<evidence type="ECO:0000256" key="7">
    <source>
        <dbReference type="ARBA" id="ARBA00022692"/>
    </source>
</evidence>
<dbReference type="EC" id="2.5.1.18" evidence="5"/>
<organism evidence="18 19">
    <name type="scientific">Polarella glacialis</name>
    <name type="common">Dinoflagellate</name>
    <dbReference type="NCBI Taxonomy" id="89957"/>
    <lineage>
        <taxon>Eukaryota</taxon>
        <taxon>Sar</taxon>
        <taxon>Alveolata</taxon>
        <taxon>Dinophyceae</taxon>
        <taxon>Suessiales</taxon>
        <taxon>Suessiaceae</taxon>
        <taxon>Polarella</taxon>
    </lineage>
</organism>
<dbReference type="Proteomes" id="UP000654075">
    <property type="component" value="Unassembled WGS sequence"/>
</dbReference>
<dbReference type="InterPro" id="IPR001129">
    <property type="entry name" value="Membr-assoc_MAPEG"/>
</dbReference>
<comment type="function">
    <text evidence="1">Conjugation of reduced glutathione to a wide number of exogenous and endogenous hydrophobic electrophiles.</text>
</comment>
<comment type="caution">
    <text evidence="18">The sequence shown here is derived from an EMBL/GenBank/DDBJ whole genome shotgun (WGS) entry which is preliminary data.</text>
</comment>
<evidence type="ECO:0000256" key="15">
    <source>
        <dbReference type="ARBA" id="ARBA00039397"/>
    </source>
</evidence>
<comment type="subunit">
    <text evidence="14">Homotrimer; The trimer binds only one molecule of glutathione.</text>
</comment>
<evidence type="ECO:0000256" key="12">
    <source>
        <dbReference type="ARBA" id="ARBA00023128"/>
    </source>
</evidence>
<keyword evidence="11" id="KW-0007">Acetylation</keyword>
<evidence type="ECO:0000256" key="9">
    <source>
        <dbReference type="ARBA" id="ARBA00022824"/>
    </source>
</evidence>
<dbReference type="OrthoDB" id="193139at2759"/>
<dbReference type="Pfam" id="PF01124">
    <property type="entry name" value="MAPEG"/>
    <property type="match status" value="1"/>
</dbReference>
<gene>
    <name evidence="18" type="ORF">PGLA1383_LOCUS33215</name>
</gene>
<sequence length="262" mass="27829">MMARRASSLRSSCTRCRGPSCLRRSLPIVALLLAACYRWEWLVEASSFAATPDVQVRAAPGSALAGRGSLLTRPRPAGPSPGVWGPRSVSRALGMEQAVLLTVRAGPLRTTMLCTMILALKMLYVSTMVGMYKFKTGSRPPEDAQLMKQYGAQEFGVMRGGSDPNDVAFLRRLTRSLANDMENLPMGLICTWGSLLCVSASSRPLLGEAHAALAAGFALSRCVFTIAYAQSAQPLRTISWAAGVFCQLGLAGLGCGAALGLL</sequence>
<dbReference type="InterPro" id="IPR023352">
    <property type="entry name" value="MAPEG-like_dom_sf"/>
</dbReference>
<evidence type="ECO:0000256" key="14">
    <source>
        <dbReference type="ARBA" id="ARBA00038540"/>
    </source>
</evidence>
<evidence type="ECO:0000313" key="18">
    <source>
        <dbReference type="EMBL" id="CAE8615500.1"/>
    </source>
</evidence>
<keyword evidence="7 17" id="KW-0812">Transmembrane</keyword>
<dbReference type="GO" id="GO:0004364">
    <property type="term" value="F:glutathione transferase activity"/>
    <property type="evidence" value="ECO:0007669"/>
    <property type="project" value="UniProtKB-EC"/>
</dbReference>
<evidence type="ECO:0000256" key="6">
    <source>
        <dbReference type="ARBA" id="ARBA00022679"/>
    </source>
</evidence>
<evidence type="ECO:0000256" key="10">
    <source>
        <dbReference type="ARBA" id="ARBA00022989"/>
    </source>
</evidence>
<name>A0A813FYL9_POLGL</name>
<evidence type="ECO:0000256" key="4">
    <source>
        <dbReference type="ARBA" id="ARBA00010459"/>
    </source>
</evidence>
<dbReference type="EMBL" id="CAJNNV010025644">
    <property type="protein sequence ID" value="CAE8615500.1"/>
    <property type="molecule type" value="Genomic_DNA"/>
</dbReference>
<keyword evidence="8" id="KW-1000">Mitochondrion outer membrane</keyword>
<accession>A0A813FYL9</accession>
<evidence type="ECO:0000256" key="3">
    <source>
        <dbReference type="ARBA" id="ARBA00004477"/>
    </source>
</evidence>
<dbReference type="PANTHER" id="PTHR10689:SF6">
    <property type="entry name" value="MICROSOMAL GLUTATHIONE S-TRANSFERASE 1"/>
    <property type="match status" value="1"/>
</dbReference>
<evidence type="ECO:0000256" key="17">
    <source>
        <dbReference type="SAM" id="Phobius"/>
    </source>
</evidence>
<comment type="similarity">
    <text evidence="4">Belongs to the MAPEG family.</text>
</comment>
<dbReference type="GO" id="GO:0005789">
    <property type="term" value="C:endoplasmic reticulum membrane"/>
    <property type="evidence" value="ECO:0007669"/>
    <property type="project" value="UniProtKB-SubCell"/>
</dbReference>
<keyword evidence="13 17" id="KW-0472">Membrane</keyword>
<dbReference type="InterPro" id="IPR040162">
    <property type="entry name" value="MGST1-like"/>
</dbReference>
<dbReference type="PANTHER" id="PTHR10689">
    <property type="entry name" value="MICROSOMAL GLUTATHIONE S-TRANSFERASE 1"/>
    <property type="match status" value="1"/>
</dbReference>
<protein>
    <recommendedName>
        <fullName evidence="15">Microsomal glutathione S-transferase 1</fullName>
        <ecNumber evidence="5">2.5.1.18</ecNumber>
    </recommendedName>
</protein>
<reference evidence="18" key="1">
    <citation type="submission" date="2021-02" db="EMBL/GenBank/DDBJ databases">
        <authorList>
            <person name="Dougan E. K."/>
            <person name="Rhodes N."/>
            <person name="Thang M."/>
            <person name="Chan C."/>
        </authorList>
    </citation>
    <scope>NUCLEOTIDE SEQUENCE</scope>
</reference>
<comment type="subcellular location">
    <subcellularLocation>
        <location evidence="3">Endoplasmic reticulum membrane</location>
        <topology evidence="3">Multi-pass membrane protein</topology>
    </subcellularLocation>
    <subcellularLocation>
        <location evidence="2">Mitochondrion outer membrane</location>
    </subcellularLocation>
</comment>
<dbReference type="AlphaFoldDB" id="A0A813FYL9"/>
<keyword evidence="19" id="KW-1185">Reference proteome</keyword>
<evidence type="ECO:0000256" key="13">
    <source>
        <dbReference type="ARBA" id="ARBA00023136"/>
    </source>
</evidence>
<evidence type="ECO:0000256" key="8">
    <source>
        <dbReference type="ARBA" id="ARBA00022787"/>
    </source>
</evidence>
<comment type="catalytic activity">
    <reaction evidence="16">
        <text>RX + glutathione = an S-substituted glutathione + a halide anion + H(+)</text>
        <dbReference type="Rhea" id="RHEA:16437"/>
        <dbReference type="ChEBI" id="CHEBI:15378"/>
        <dbReference type="ChEBI" id="CHEBI:16042"/>
        <dbReference type="ChEBI" id="CHEBI:17792"/>
        <dbReference type="ChEBI" id="CHEBI:57925"/>
        <dbReference type="ChEBI" id="CHEBI:90779"/>
        <dbReference type="EC" id="2.5.1.18"/>
    </reaction>
    <physiologicalReaction direction="left-to-right" evidence="16">
        <dbReference type="Rhea" id="RHEA:16438"/>
    </physiologicalReaction>
</comment>